<evidence type="ECO:0000313" key="1">
    <source>
        <dbReference type="EMBL" id="KAH7836644.1"/>
    </source>
</evidence>
<dbReference type="Proteomes" id="UP000828048">
    <property type="component" value="Chromosome 6"/>
</dbReference>
<sequence length="128" mass="14411">MPCTSMSTWDMNLREVGAWAYILFKSQSGALNALKQPYKMIDNALTLLQIGTPQVLVSNLRLKTTAWTLKTFFEKYGKVQGILANESSIIVVFKHRNEARKAVKERCKEAKFGIGGYVQCMAVFLDIS</sequence>
<evidence type="ECO:0000313" key="2">
    <source>
        <dbReference type="Proteomes" id="UP000828048"/>
    </source>
</evidence>
<organism evidence="1 2">
    <name type="scientific">Vaccinium darrowii</name>
    <dbReference type="NCBI Taxonomy" id="229202"/>
    <lineage>
        <taxon>Eukaryota</taxon>
        <taxon>Viridiplantae</taxon>
        <taxon>Streptophyta</taxon>
        <taxon>Embryophyta</taxon>
        <taxon>Tracheophyta</taxon>
        <taxon>Spermatophyta</taxon>
        <taxon>Magnoliopsida</taxon>
        <taxon>eudicotyledons</taxon>
        <taxon>Gunneridae</taxon>
        <taxon>Pentapetalae</taxon>
        <taxon>asterids</taxon>
        <taxon>Ericales</taxon>
        <taxon>Ericaceae</taxon>
        <taxon>Vaccinioideae</taxon>
        <taxon>Vaccinieae</taxon>
        <taxon>Vaccinium</taxon>
    </lineage>
</organism>
<name>A0ACB7X7E4_9ERIC</name>
<proteinExistence type="predicted"/>
<comment type="caution">
    <text evidence="1">The sequence shown here is derived from an EMBL/GenBank/DDBJ whole genome shotgun (WGS) entry which is preliminary data.</text>
</comment>
<gene>
    <name evidence="1" type="ORF">Vadar_003826</name>
</gene>
<reference evidence="1 2" key="1">
    <citation type="journal article" date="2021" name="Hortic Res">
        <title>High-quality reference genome and annotation aids understanding of berry development for evergreen blueberry (Vaccinium darrowii).</title>
        <authorList>
            <person name="Yu J."/>
            <person name="Hulse-Kemp A.M."/>
            <person name="Babiker E."/>
            <person name="Staton M."/>
        </authorList>
    </citation>
    <scope>NUCLEOTIDE SEQUENCE [LARGE SCALE GENOMIC DNA]</scope>
    <source>
        <strain evidence="2">cv. NJ 8807/NJ 8810</strain>
        <tissue evidence="1">Young leaf</tissue>
    </source>
</reference>
<keyword evidence="2" id="KW-1185">Reference proteome</keyword>
<dbReference type="EMBL" id="CM037156">
    <property type="protein sequence ID" value="KAH7836644.1"/>
    <property type="molecule type" value="Genomic_DNA"/>
</dbReference>
<accession>A0ACB7X7E4</accession>
<protein>
    <submittedName>
        <fullName evidence="1">Uncharacterized protein</fullName>
    </submittedName>
</protein>